<dbReference type="PANTHER" id="PTHR46630">
    <property type="entry name" value="TETRATRICOPEPTIDE REPEAT PROTEIN 29"/>
    <property type="match status" value="1"/>
</dbReference>
<evidence type="ECO:0000256" key="4">
    <source>
        <dbReference type="ARBA" id="ARBA00022803"/>
    </source>
</evidence>
<dbReference type="AlphaFoldDB" id="A0A1E5T729"/>
<evidence type="ECO:0000256" key="7">
    <source>
        <dbReference type="SAM" id="Phobius"/>
    </source>
</evidence>
<organism evidence="9 10">
    <name type="scientific">Roseivirga misakiensis</name>
    <dbReference type="NCBI Taxonomy" id="1563681"/>
    <lineage>
        <taxon>Bacteria</taxon>
        <taxon>Pseudomonadati</taxon>
        <taxon>Bacteroidota</taxon>
        <taxon>Cytophagia</taxon>
        <taxon>Cytophagales</taxon>
        <taxon>Roseivirgaceae</taxon>
        <taxon>Roseivirga</taxon>
    </lineage>
</organism>
<evidence type="ECO:0000313" key="9">
    <source>
        <dbReference type="EMBL" id="OEK07194.1"/>
    </source>
</evidence>
<dbReference type="PANTHER" id="PTHR46630:SF1">
    <property type="entry name" value="TETRATRICOPEPTIDE REPEAT PROTEIN 29"/>
    <property type="match status" value="1"/>
</dbReference>
<dbReference type="Gene3D" id="1.25.40.10">
    <property type="entry name" value="Tetratricopeptide repeat domain"/>
    <property type="match status" value="3"/>
</dbReference>
<keyword evidence="7" id="KW-0812">Transmembrane</keyword>
<dbReference type="RefSeq" id="WP_069834506.1">
    <property type="nucleotide sequence ID" value="NZ_MDGQ01000003.1"/>
</dbReference>
<evidence type="ECO:0000256" key="6">
    <source>
        <dbReference type="PROSITE-ProRule" id="PRU00339"/>
    </source>
</evidence>
<name>A0A1E5T729_9BACT</name>
<keyword evidence="2" id="KW-0963">Cytoplasm</keyword>
<comment type="caution">
    <text evidence="9">The sequence shown here is derived from an EMBL/GenBank/DDBJ whole genome shotgun (WGS) entry which is preliminary data.</text>
</comment>
<evidence type="ECO:0000256" key="2">
    <source>
        <dbReference type="ARBA" id="ARBA00022490"/>
    </source>
</evidence>
<gene>
    <name evidence="9" type="ORF">BFP71_05950</name>
</gene>
<dbReference type="PROSITE" id="PS50005">
    <property type="entry name" value="TPR"/>
    <property type="match status" value="2"/>
</dbReference>
<dbReference type="SMART" id="SM00028">
    <property type="entry name" value="TPR"/>
    <property type="match status" value="8"/>
</dbReference>
<dbReference type="Proteomes" id="UP000095552">
    <property type="component" value="Unassembled WGS sequence"/>
</dbReference>
<dbReference type="SUPFAM" id="SSF46894">
    <property type="entry name" value="C-terminal effector domain of the bipartite response regulators"/>
    <property type="match status" value="1"/>
</dbReference>
<comment type="similarity">
    <text evidence="5">Belongs to the Rap family.</text>
</comment>
<evidence type="ECO:0000256" key="1">
    <source>
        <dbReference type="ARBA" id="ARBA00004496"/>
    </source>
</evidence>
<dbReference type="InterPro" id="IPR011990">
    <property type="entry name" value="TPR-like_helical_dom_sf"/>
</dbReference>
<dbReference type="SMART" id="SM00421">
    <property type="entry name" value="HTH_LUXR"/>
    <property type="match status" value="1"/>
</dbReference>
<evidence type="ECO:0000259" key="8">
    <source>
        <dbReference type="SMART" id="SM00421"/>
    </source>
</evidence>
<dbReference type="InterPro" id="IPR051476">
    <property type="entry name" value="Bac_ResReg_Asp_Phosphatase"/>
</dbReference>
<evidence type="ECO:0000256" key="5">
    <source>
        <dbReference type="ARBA" id="ARBA00038253"/>
    </source>
</evidence>
<keyword evidence="7" id="KW-0472">Membrane</keyword>
<dbReference type="InterPro" id="IPR036388">
    <property type="entry name" value="WH-like_DNA-bd_sf"/>
</dbReference>
<comment type="subcellular location">
    <subcellularLocation>
        <location evidence="1">Cytoplasm</location>
    </subcellularLocation>
</comment>
<feature type="transmembrane region" description="Helical" evidence="7">
    <location>
        <begin position="489"/>
        <end position="508"/>
    </location>
</feature>
<keyword evidence="10" id="KW-1185">Reference proteome</keyword>
<dbReference type="EMBL" id="MDGQ01000003">
    <property type="protein sequence ID" value="OEK07194.1"/>
    <property type="molecule type" value="Genomic_DNA"/>
</dbReference>
<keyword evidence="3" id="KW-0677">Repeat</keyword>
<dbReference type="InterPro" id="IPR016032">
    <property type="entry name" value="Sig_transdc_resp-reg_C-effctor"/>
</dbReference>
<reference evidence="9 10" key="1">
    <citation type="submission" date="2016-08" db="EMBL/GenBank/DDBJ databases">
        <title>Draft genome of Fabibacter sp. strain SK-8.</title>
        <authorList>
            <person name="Wong S.-K."/>
            <person name="Hamasaki K."/>
            <person name="Yoshizawa S."/>
        </authorList>
    </citation>
    <scope>NUCLEOTIDE SEQUENCE [LARGE SCALE GENOMIC DNA]</scope>
    <source>
        <strain evidence="9 10">SK-8</strain>
    </source>
</reference>
<evidence type="ECO:0000313" key="10">
    <source>
        <dbReference type="Proteomes" id="UP000095552"/>
    </source>
</evidence>
<dbReference type="GO" id="GO:0005737">
    <property type="term" value="C:cytoplasm"/>
    <property type="evidence" value="ECO:0007669"/>
    <property type="project" value="UniProtKB-SubCell"/>
</dbReference>
<dbReference type="OrthoDB" id="1090267at2"/>
<feature type="repeat" description="TPR" evidence="6">
    <location>
        <begin position="288"/>
        <end position="321"/>
    </location>
</feature>
<evidence type="ECO:0000256" key="3">
    <source>
        <dbReference type="ARBA" id="ARBA00022737"/>
    </source>
</evidence>
<dbReference type="SUPFAM" id="SSF48452">
    <property type="entry name" value="TPR-like"/>
    <property type="match status" value="3"/>
</dbReference>
<feature type="domain" description="HTH luxR-type" evidence="8">
    <location>
        <begin position="622"/>
        <end position="679"/>
    </location>
</feature>
<keyword evidence="4 6" id="KW-0802">TPR repeat</keyword>
<dbReference type="Pfam" id="PF13181">
    <property type="entry name" value="TPR_8"/>
    <property type="match status" value="1"/>
</dbReference>
<dbReference type="Gene3D" id="1.10.10.10">
    <property type="entry name" value="Winged helix-like DNA-binding domain superfamily/Winged helix DNA-binding domain"/>
    <property type="match status" value="1"/>
</dbReference>
<dbReference type="GO" id="GO:0006355">
    <property type="term" value="P:regulation of DNA-templated transcription"/>
    <property type="evidence" value="ECO:0007669"/>
    <property type="project" value="InterPro"/>
</dbReference>
<proteinExistence type="inferred from homology"/>
<protein>
    <recommendedName>
        <fullName evidence="8">HTH luxR-type domain-containing protein</fullName>
    </recommendedName>
</protein>
<dbReference type="InterPro" id="IPR019734">
    <property type="entry name" value="TPR_rpt"/>
</dbReference>
<dbReference type="GO" id="GO:0003677">
    <property type="term" value="F:DNA binding"/>
    <property type="evidence" value="ECO:0007669"/>
    <property type="project" value="InterPro"/>
</dbReference>
<sequence length="683" mass="78740">MNRPKLSYTLRIIASLFLGLLVHQVYAQNKRIDSIRSVLDTVSTPRLHVNALNDLSTAYNFINADSSEYFVDKGLALAKEINYERGLAITYNQKGVVQYIRGNLRNGIIWLDSSLIYRKKIGDVTGELLVMNNKAVFYQNLAEYEKSKDMLFAALEVAKENDIKGRQAEINNNIAIYYSRINRFDSALYFNQRSLEINREINNKSEMSLVENNIGTIYFRRSQHQKALRHFKASYQLALSSGNARTRSMSSENIAIVYSTIGLHEKAIEWYLKLLEENKTIDNQLSKVSLMSNLSAAYLDSEQYDKAYDYAFQAIELKESAEIKYNIAKSYYIAGQSSKKLGDVEKSINLLNKGLSVLQEDQLQTESIINNVLGTIYFEKMDFDQAEKLFRRNLEIQKIAVFPDVLTYAYGYLAKLTSARNDYRKAFEYQQFHDSFRDTLINKEKANAIIRSAIEFDTERKELELELSQERTALAEAQVHTLQANRRTLISSLIGIGFLFLIILIWRFQIAKSKRLALTKETERLSLISENERLKSQELKSELELKHKEVLSQALQLAQKNEAILDLKDKLIEEVQERPNDTLRRTIQSLDGKVNLDKDWKAFRSSFEGVYESFFGSLKADFGELTPHELKLCALLKLDLSIKEMSNVLGISQEGVKKARYRIRKKLRLTDSPEKISSFLMKY</sequence>
<keyword evidence="7" id="KW-1133">Transmembrane helix</keyword>
<feature type="repeat" description="TPR" evidence="6">
    <location>
        <begin position="367"/>
        <end position="400"/>
    </location>
</feature>
<dbReference type="STRING" id="1563681.BFP71_05950"/>
<dbReference type="InterPro" id="IPR000792">
    <property type="entry name" value="Tscrpt_reg_LuxR_C"/>
</dbReference>
<accession>A0A1E5T729</accession>
<dbReference type="Pfam" id="PF13424">
    <property type="entry name" value="TPR_12"/>
    <property type="match status" value="2"/>
</dbReference>